<evidence type="ECO:0000313" key="3">
    <source>
        <dbReference type="EMBL" id="MBX0303525.1"/>
    </source>
</evidence>
<feature type="transmembrane region" description="Helical" evidence="2">
    <location>
        <begin position="7"/>
        <end position="29"/>
    </location>
</feature>
<organism evidence="3 4">
    <name type="scientific">Haloarcula salinisoli</name>
    <dbReference type="NCBI Taxonomy" id="2487746"/>
    <lineage>
        <taxon>Archaea</taxon>
        <taxon>Methanobacteriati</taxon>
        <taxon>Methanobacteriota</taxon>
        <taxon>Stenosarchaea group</taxon>
        <taxon>Halobacteria</taxon>
        <taxon>Halobacteriales</taxon>
        <taxon>Haloarculaceae</taxon>
        <taxon>Haloarcula</taxon>
    </lineage>
</organism>
<proteinExistence type="predicted"/>
<protein>
    <submittedName>
        <fullName evidence="3">Uncharacterized protein</fullName>
    </submittedName>
</protein>
<keyword evidence="4" id="KW-1185">Reference proteome</keyword>
<feature type="transmembrane region" description="Helical" evidence="2">
    <location>
        <begin position="41"/>
        <end position="60"/>
    </location>
</feature>
<dbReference type="Proteomes" id="UP000783863">
    <property type="component" value="Unassembled WGS sequence"/>
</dbReference>
<dbReference type="RefSeq" id="WP_220587727.1">
    <property type="nucleotide sequence ID" value="NZ_RKLQ01000001.1"/>
</dbReference>
<feature type="transmembrane region" description="Helical" evidence="2">
    <location>
        <begin position="88"/>
        <end position="106"/>
    </location>
</feature>
<keyword evidence="2" id="KW-0472">Membrane</keyword>
<evidence type="ECO:0000313" key="4">
    <source>
        <dbReference type="Proteomes" id="UP000783863"/>
    </source>
</evidence>
<evidence type="ECO:0000256" key="1">
    <source>
        <dbReference type="SAM" id="MobiDB-lite"/>
    </source>
</evidence>
<dbReference type="AlphaFoldDB" id="A0A8J7YCG6"/>
<accession>A0A8J7YCG6</accession>
<reference evidence="3" key="1">
    <citation type="submission" date="2021-06" db="EMBL/GenBank/DDBJ databases">
        <title>Halomicroarcula sp. F24A a new haloarchaeum isolated from saline soil.</title>
        <authorList>
            <person name="Duran-Viseras A."/>
            <person name="Sanchez-Porro C."/>
            <person name="Ventosa A."/>
        </authorList>
    </citation>
    <scope>NUCLEOTIDE SEQUENCE</scope>
    <source>
        <strain evidence="3">F24A</strain>
    </source>
</reference>
<feature type="transmembrane region" description="Helical" evidence="2">
    <location>
        <begin position="126"/>
        <end position="146"/>
    </location>
</feature>
<keyword evidence="2" id="KW-1133">Transmembrane helix</keyword>
<keyword evidence="2" id="KW-0812">Transmembrane</keyword>
<sequence>MKVLDSALGNLPSLLIIAGIVLSFVPSAWLDLPVGNRQAGIAVAALGVVVLYVGWYAGWYEGSDSESETSAADPVTQTPTRTSGPGEIAHRYVPTVLFTIGVWLLLGQTRADPAFGFGPEPVELPWGQLPVLGAAFVVAAVLVFALTHPRSPFFGTE</sequence>
<evidence type="ECO:0000256" key="2">
    <source>
        <dbReference type="SAM" id="Phobius"/>
    </source>
</evidence>
<gene>
    <name evidence="3" type="ORF">EGD98_07555</name>
</gene>
<feature type="region of interest" description="Disordered" evidence="1">
    <location>
        <begin position="63"/>
        <end position="85"/>
    </location>
</feature>
<dbReference type="EMBL" id="RKLQ01000001">
    <property type="protein sequence ID" value="MBX0303525.1"/>
    <property type="molecule type" value="Genomic_DNA"/>
</dbReference>
<name>A0A8J7YCG6_9EURY</name>
<comment type="caution">
    <text evidence="3">The sequence shown here is derived from an EMBL/GenBank/DDBJ whole genome shotgun (WGS) entry which is preliminary data.</text>
</comment>